<name>A0A382SM31_9ZZZZ</name>
<reference evidence="1" key="1">
    <citation type="submission" date="2018-05" db="EMBL/GenBank/DDBJ databases">
        <authorList>
            <person name="Lanie J.A."/>
            <person name="Ng W.-L."/>
            <person name="Kazmierczak K.M."/>
            <person name="Andrzejewski T.M."/>
            <person name="Davidsen T.M."/>
            <person name="Wayne K.J."/>
            <person name="Tettelin H."/>
            <person name="Glass J.I."/>
            <person name="Rusch D."/>
            <person name="Podicherti R."/>
            <person name="Tsui H.-C.T."/>
            <person name="Winkler M.E."/>
        </authorList>
    </citation>
    <scope>NUCLEOTIDE SEQUENCE</scope>
</reference>
<proteinExistence type="predicted"/>
<dbReference type="AlphaFoldDB" id="A0A382SM31"/>
<dbReference type="EMBL" id="UINC01129894">
    <property type="protein sequence ID" value="SVD10602.1"/>
    <property type="molecule type" value="Genomic_DNA"/>
</dbReference>
<protein>
    <submittedName>
        <fullName evidence="1">Uncharacterized protein</fullName>
    </submittedName>
</protein>
<organism evidence="1">
    <name type="scientific">marine metagenome</name>
    <dbReference type="NCBI Taxonomy" id="408172"/>
    <lineage>
        <taxon>unclassified sequences</taxon>
        <taxon>metagenomes</taxon>
        <taxon>ecological metagenomes</taxon>
    </lineage>
</organism>
<sequence length="180" mass="20682">MKCFQKGFLFLSCLFAVSGLMKASELPQGLFGQELGRTISRESITEILKAPDGSRLFGFNPTHPEFPLEIFSRHYLQITPLTGKIISIWGTSKHLKGEECEEAQKMLVIMIRHTFPLDETARQFHRGLVKGNRVMAVACIGIEKNLLVFSLTNMDLLQTSNQERKEILKQRRQRFRKTNR</sequence>
<evidence type="ECO:0000313" key="1">
    <source>
        <dbReference type="EMBL" id="SVD10602.1"/>
    </source>
</evidence>
<accession>A0A382SM31</accession>
<gene>
    <name evidence="1" type="ORF">METZ01_LOCUS363456</name>
</gene>